<dbReference type="SUPFAM" id="SSF54106">
    <property type="entry name" value="LysM domain"/>
    <property type="match status" value="1"/>
</dbReference>
<dbReference type="SMART" id="SM00257">
    <property type="entry name" value="LysM"/>
    <property type="match status" value="1"/>
</dbReference>
<evidence type="ECO:0000313" key="4">
    <source>
        <dbReference type="Proteomes" id="UP000270468"/>
    </source>
</evidence>
<reference evidence="3 4" key="1">
    <citation type="submission" date="2018-11" db="EMBL/GenBank/DDBJ databases">
        <authorList>
            <person name="Criscuolo A."/>
        </authorList>
    </citation>
    <scope>NUCLEOTIDE SEQUENCE [LARGE SCALE GENOMIC DNA]</scope>
    <source>
        <strain evidence="3">ATB-66</strain>
    </source>
</reference>
<dbReference type="InterPro" id="IPR018392">
    <property type="entry name" value="LysM"/>
</dbReference>
<organism evidence="3 4">
    <name type="scientific">Filibacter tadaridae</name>
    <dbReference type="NCBI Taxonomy" id="2483811"/>
    <lineage>
        <taxon>Bacteria</taxon>
        <taxon>Bacillati</taxon>
        <taxon>Bacillota</taxon>
        <taxon>Bacilli</taxon>
        <taxon>Bacillales</taxon>
        <taxon>Caryophanaceae</taxon>
        <taxon>Filibacter</taxon>
    </lineage>
</organism>
<proteinExistence type="predicted"/>
<dbReference type="EMBL" id="UXAV01000044">
    <property type="protein sequence ID" value="VDC32597.1"/>
    <property type="molecule type" value="Genomic_DNA"/>
</dbReference>
<dbReference type="PROSITE" id="PS51782">
    <property type="entry name" value="LYSM"/>
    <property type="match status" value="1"/>
</dbReference>
<protein>
    <submittedName>
        <fullName evidence="3">Spore coat assembly protein ExsA</fullName>
    </submittedName>
</protein>
<feature type="region of interest" description="Disordered" evidence="1">
    <location>
        <begin position="49"/>
        <end position="147"/>
    </location>
</feature>
<dbReference type="Pfam" id="PF01476">
    <property type="entry name" value="LysM"/>
    <property type="match status" value="1"/>
</dbReference>
<sequence length="383" mass="42204">MEVHIVAKGDTLWKIARQHGIPFEELKRVNAHLANPDYIVPGMKIFLPDNHSGTKGGQKGGGKVPGKGPVKTPDKVKKPEKPAPPTQEKPGVPSTPIPLPKPVSPPTPTPKPLPTPTPKPTPKPLPPVQEEPPVQQQPSKPTHQHHTHACVHQVMGIPCGWMPIYDADCHSYIHSGQIQAIPVPEIPSHQEYKPAPIPKPQPIPQPLPPMQKPPHQHYPYYEMDHDESPIYPSHGPTLQPPTKPMPDGWQLLESPEILVVEPPTCEVEPSVSCPPEDNYVPQVVPPVPQPNDWDTPISQPTDWSPPQYMPHLTHHGCGCGCHDAGQYQMMPPMGHSQMIPMGYYPMMHPAHQAVPCNCQPGNQAMPHQMSPVPYQGSNWPGTY</sequence>
<keyword evidence="4" id="KW-1185">Reference proteome</keyword>
<dbReference type="OrthoDB" id="2033517at2"/>
<gene>
    <name evidence="3" type="primary">exsA</name>
    <name evidence="3" type="ORF">FILTAD_02804</name>
</gene>
<name>A0A3P5XTZ9_9BACL</name>
<evidence type="ECO:0000256" key="1">
    <source>
        <dbReference type="SAM" id="MobiDB-lite"/>
    </source>
</evidence>
<dbReference type="Proteomes" id="UP000270468">
    <property type="component" value="Unassembled WGS sequence"/>
</dbReference>
<dbReference type="CDD" id="cd00118">
    <property type="entry name" value="LysM"/>
    <property type="match status" value="1"/>
</dbReference>
<feature type="compositionally biased region" description="Gly residues" evidence="1">
    <location>
        <begin position="54"/>
        <end position="65"/>
    </location>
</feature>
<evidence type="ECO:0000313" key="3">
    <source>
        <dbReference type="EMBL" id="VDC32597.1"/>
    </source>
</evidence>
<evidence type="ECO:0000259" key="2">
    <source>
        <dbReference type="PROSITE" id="PS51782"/>
    </source>
</evidence>
<feature type="compositionally biased region" description="Low complexity" evidence="1">
    <location>
        <begin position="131"/>
        <end position="141"/>
    </location>
</feature>
<feature type="domain" description="LysM" evidence="2">
    <location>
        <begin position="2"/>
        <end position="47"/>
    </location>
</feature>
<dbReference type="AlphaFoldDB" id="A0A3P5XTZ9"/>
<dbReference type="Gene3D" id="3.10.350.10">
    <property type="entry name" value="LysM domain"/>
    <property type="match status" value="1"/>
</dbReference>
<accession>A0A3P5XTZ9</accession>
<feature type="compositionally biased region" description="Pro residues" evidence="1">
    <location>
        <begin position="82"/>
        <end position="130"/>
    </location>
</feature>
<dbReference type="InterPro" id="IPR036779">
    <property type="entry name" value="LysM_dom_sf"/>
</dbReference>
<dbReference type="RefSeq" id="WP_124071599.1">
    <property type="nucleotide sequence ID" value="NZ_CBCRXF010000002.1"/>
</dbReference>
<feature type="compositionally biased region" description="Basic and acidic residues" evidence="1">
    <location>
        <begin position="72"/>
        <end position="81"/>
    </location>
</feature>